<evidence type="ECO:0000313" key="4">
    <source>
        <dbReference type="Proteomes" id="UP001595685"/>
    </source>
</evidence>
<evidence type="ECO:0000313" key="3">
    <source>
        <dbReference type="EMBL" id="MFC3690193.1"/>
    </source>
</evidence>
<keyword evidence="4" id="KW-1185">Reference proteome</keyword>
<comment type="caution">
    <text evidence="3">The sequence shown here is derived from an EMBL/GenBank/DDBJ whole genome shotgun (WGS) entry which is preliminary data.</text>
</comment>
<accession>A0ABV7WNP9</accession>
<proteinExistence type="predicted"/>
<protein>
    <recommendedName>
        <fullName evidence="5">Cbb3-type cytochrome c oxidase subunit 3</fullName>
    </recommendedName>
</protein>
<feature type="compositionally biased region" description="Basic and acidic residues" evidence="1">
    <location>
        <begin position="40"/>
        <end position="53"/>
    </location>
</feature>
<organism evidence="3 4">
    <name type="scientific">Aquipuribacter hungaricus</name>
    <dbReference type="NCBI Taxonomy" id="545624"/>
    <lineage>
        <taxon>Bacteria</taxon>
        <taxon>Bacillati</taxon>
        <taxon>Actinomycetota</taxon>
        <taxon>Actinomycetes</taxon>
        <taxon>Micrococcales</taxon>
        <taxon>Intrasporangiaceae</taxon>
        <taxon>Aquipuribacter</taxon>
    </lineage>
</organism>
<name>A0ABV7WNP9_9MICO</name>
<keyword evidence="2" id="KW-1133">Transmembrane helix</keyword>
<feature type="region of interest" description="Disordered" evidence="1">
    <location>
        <begin position="40"/>
        <end position="73"/>
    </location>
</feature>
<evidence type="ECO:0000256" key="1">
    <source>
        <dbReference type="SAM" id="MobiDB-lite"/>
    </source>
</evidence>
<dbReference type="RefSeq" id="WP_376984491.1">
    <property type="nucleotide sequence ID" value="NZ_JBHRWW010000018.1"/>
</dbReference>
<feature type="compositionally biased region" description="Low complexity" evidence="1">
    <location>
        <begin position="54"/>
        <end position="73"/>
    </location>
</feature>
<gene>
    <name evidence="3" type="ORF">ACFOLH_17745</name>
</gene>
<dbReference type="Proteomes" id="UP001595685">
    <property type="component" value="Unassembled WGS sequence"/>
</dbReference>
<keyword evidence="2" id="KW-0472">Membrane</keyword>
<evidence type="ECO:0008006" key="5">
    <source>
        <dbReference type="Google" id="ProtNLM"/>
    </source>
</evidence>
<reference evidence="4" key="1">
    <citation type="journal article" date="2019" name="Int. J. Syst. Evol. Microbiol.">
        <title>The Global Catalogue of Microorganisms (GCM) 10K type strain sequencing project: providing services to taxonomists for standard genome sequencing and annotation.</title>
        <authorList>
            <consortium name="The Broad Institute Genomics Platform"/>
            <consortium name="The Broad Institute Genome Sequencing Center for Infectious Disease"/>
            <person name="Wu L."/>
            <person name="Ma J."/>
        </authorList>
    </citation>
    <scope>NUCLEOTIDE SEQUENCE [LARGE SCALE GENOMIC DNA]</scope>
    <source>
        <strain evidence="4">NCAIM B.02333</strain>
    </source>
</reference>
<keyword evidence="2" id="KW-0812">Transmembrane</keyword>
<dbReference type="EMBL" id="JBHRWW010000018">
    <property type="protein sequence ID" value="MFC3690193.1"/>
    <property type="molecule type" value="Genomic_DNA"/>
</dbReference>
<feature type="transmembrane region" description="Helical" evidence="2">
    <location>
        <begin position="12"/>
        <end position="29"/>
    </location>
</feature>
<evidence type="ECO:0000256" key="2">
    <source>
        <dbReference type="SAM" id="Phobius"/>
    </source>
</evidence>
<sequence>MDVLGEVVRGLLPTVGVVLLFGAAIWAIVRADAAERAGRARVEAEEDAADRAARAGPGPAADRAAADQARPQE</sequence>